<dbReference type="Proteomes" id="UP000806542">
    <property type="component" value="Unassembled WGS sequence"/>
</dbReference>
<proteinExistence type="predicted"/>
<sequence length="213" mass="24425">MIIHSKTSIGFQCPSCGKIQIQELSAFAFADSQRHQILCDHCHQVFAAFHPGDGSEYHIQAVCLDCCSAHVFRVKRGLFWLEHLREFRCPQTDELILAVGDEEKIEALLAEEFYLDEEDLEEDETGAEDLEQIEVMTQLVALFEHFKQLGQSGNLTCMCDRPQIQLRFEDGWVHMVCLHCQRETCIDVSDYEKILAAQAIEKICLSDKPMNKK</sequence>
<accession>A0A9D5M273</accession>
<organism evidence="1 2">
    <name type="scientific">Ructibacterium gallinarum</name>
    <dbReference type="NCBI Taxonomy" id="2779355"/>
    <lineage>
        <taxon>Bacteria</taxon>
        <taxon>Bacillati</taxon>
        <taxon>Bacillota</taxon>
        <taxon>Clostridia</taxon>
        <taxon>Eubacteriales</taxon>
        <taxon>Oscillospiraceae</taxon>
        <taxon>Ructibacterium</taxon>
    </lineage>
</organism>
<protein>
    <submittedName>
        <fullName evidence="1">Uncharacterized protein</fullName>
    </submittedName>
</protein>
<dbReference type="AlphaFoldDB" id="A0A9D5M273"/>
<reference evidence="1" key="1">
    <citation type="submission" date="2020-10" db="EMBL/GenBank/DDBJ databases">
        <title>ChiBAC.</title>
        <authorList>
            <person name="Zenner C."/>
            <person name="Hitch T.C.A."/>
            <person name="Clavel T."/>
        </authorList>
    </citation>
    <scope>NUCLEOTIDE SEQUENCE</scope>
    <source>
        <strain evidence="1">DSM 107454</strain>
    </source>
</reference>
<name>A0A9D5M273_9FIRM</name>
<evidence type="ECO:0000313" key="1">
    <source>
        <dbReference type="EMBL" id="MBE5040103.1"/>
    </source>
</evidence>
<gene>
    <name evidence="1" type="ORF">INF28_06475</name>
</gene>
<keyword evidence="2" id="KW-1185">Reference proteome</keyword>
<evidence type="ECO:0000313" key="2">
    <source>
        <dbReference type="Proteomes" id="UP000806542"/>
    </source>
</evidence>
<dbReference type="EMBL" id="JADCKB010000011">
    <property type="protein sequence ID" value="MBE5040103.1"/>
    <property type="molecule type" value="Genomic_DNA"/>
</dbReference>
<comment type="caution">
    <text evidence="1">The sequence shown here is derived from an EMBL/GenBank/DDBJ whole genome shotgun (WGS) entry which is preliminary data.</text>
</comment>
<dbReference type="RefSeq" id="WP_226392652.1">
    <property type="nucleotide sequence ID" value="NZ_JADCKB010000011.1"/>
</dbReference>